<dbReference type="Proteomes" id="UP001186944">
    <property type="component" value="Unassembled WGS sequence"/>
</dbReference>
<evidence type="ECO:0000259" key="5">
    <source>
        <dbReference type="PROSITE" id="PS50106"/>
    </source>
</evidence>
<dbReference type="InterPro" id="IPR011072">
    <property type="entry name" value="HR1_rho-bd"/>
</dbReference>
<feature type="coiled-coil region" evidence="3">
    <location>
        <begin position="75"/>
        <end position="102"/>
    </location>
</feature>
<dbReference type="InterPro" id="IPR004328">
    <property type="entry name" value="BRO1_dom"/>
</dbReference>
<feature type="compositionally biased region" description="Polar residues" evidence="4">
    <location>
        <begin position="600"/>
        <end position="611"/>
    </location>
</feature>
<feature type="compositionally biased region" description="Polar residues" evidence="4">
    <location>
        <begin position="619"/>
        <end position="634"/>
    </location>
</feature>
<feature type="domain" description="BRO1" evidence="6">
    <location>
        <begin position="109"/>
        <end position="501"/>
    </location>
</feature>
<keyword evidence="2 3" id="KW-0175">Coiled coil</keyword>
<dbReference type="SUPFAM" id="SSF50156">
    <property type="entry name" value="PDZ domain-like"/>
    <property type="match status" value="1"/>
</dbReference>
<feature type="compositionally biased region" description="Basic and acidic residues" evidence="4">
    <location>
        <begin position="645"/>
        <end position="667"/>
    </location>
</feature>
<dbReference type="PROSITE" id="PS51180">
    <property type="entry name" value="BRO1"/>
    <property type="match status" value="1"/>
</dbReference>
<dbReference type="Gene3D" id="1.25.40.280">
    <property type="entry name" value="alix/aip1 like domains"/>
    <property type="match status" value="1"/>
</dbReference>
<protein>
    <recommendedName>
        <fullName evidence="10">Rhophilin-2</fullName>
    </recommendedName>
</protein>
<evidence type="ECO:0000313" key="9">
    <source>
        <dbReference type="Proteomes" id="UP001186944"/>
    </source>
</evidence>
<dbReference type="InterPro" id="IPR036274">
    <property type="entry name" value="HR1_rpt_sf"/>
</dbReference>
<evidence type="ECO:0000256" key="1">
    <source>
        <dbReference type="ARBA" id="ARBA00010369"/>
    </source>
</evidence>
<feature type="domain" description="REM-1" evidence="7">
    <location>
        <begin position="22"/>
        <end position="98"/>
    </location>
</feature>
<comment type="similarity">
    <text evidence="1">Belongs to the RHPN family.</text>
</comment>
<dbReference type="Pfam" id="PF03097">
    <property type="entry name" value="BRO1"/>
    <property type="match status" value="1"/>
</dbReference>
<proteinExistence type="inferred from homology"/>
<evidence type="ECO:0008006" key="10">
    <source>
        <dbReference type="Google" id="ProtNLM"/>
    </source>
</evidence>
<keyword evidence="9" id="KW-1185">Reference proteome</keyword>
<dbReference type="PROSITE" id="PS51860">
    <property type="entry name" value="REM_1"/>
    <property type="match status" value="1"/>
</dbReference>
<gene>
    <name evidence="8" type="ORF">FSP39_001133</name>
</gene>
<dbReference type="PANTHER" id="PTHR23031">
    <property type="entry name" value="RHOPHILIN"/>
    <property type="match status" value="1"/>
</dbReference>
<dbReference type="Gene3D" id="1.10.287.160">
    <property type="entry name" value="HR1 repeat"/>
    <property type="match status" value="1"/>
</dbReference>
<dbReference type="SUPFAM" id="SSF46585">
    <property type="entry name" value="HR1 repeat"/>
    <property type="match status" value="1"/>
</dbReference>
<evidence type="ECO:0000256" key="2">
    <source>
        <dbReference type="PROSITE-ProRule" id="PRU01207"/>
    </source>
</evidence>
<feature type="region of interest" description="Disordered" evidence="4">
    <location>
        <begin position="1"/>
        <end position="47"/>
    </location>
</feature>
<evidence type="ECO:0000256" key="3">
    <source>
        <dbReference type="SAM" id="Coils"/>
    </source>
</evidence>
<evidence type="ECO:0000313" key="8">
    <source>
        <dbReference type="EMBL" id="KAK3085289.1"/>
    </source>
</evidence>
<dbReference type="InterPro" id="IPR001478">
    <property type="entry name" value="PDZ"/>
</dbReference>
<dbReference type="SMART" id="SM00742">
    <property type="entry name" value="Hr1"/>
    <property type="match status" value="1"/>
</dbReference>
<dbReference type="PANTHER" id="PTHR23031:SF15">
    <property type="entry name" value="LD12055P"/>
    <property type="match status" value="1"/>
</dbReference>
<dbReference type="PROSITE" id="PS50106">
    <property type="entry name" value="PDZ"/>
    <property type="match status" value="1"/>
</dbReference>
<dbReference type="GO" id="GO:0051497">
    <property type="term" value="P:negative regulation of stress fiber assembly"/>
    <property type="evidence" value="ECO:0007669"/>
    <property type="project" value="TreeGrafter"/>
</dbReference>
<feature type="region of interest" description="Disordered" evidence="4">
    <location>
        <begin position="590"/>
        <end position="667"/>
    </location>
</feature>
<evidence type="ECO:0000256" key="4">
    <source>
        <dbReference type="SAM" id="MobiDB-lite"/>
    </source>
</evidence>
<dbReference type="Pfam" id="PF02185">
    <property type="entry name" value="HR1"/>
    <property type="match status" value="1"/>
</dbReference>
<reference evidence="8" key="1">
    <citation type="submission" date="2019-08" db="EMBL/GenBank/DDBJ databases">
        <title>The improved chromosome-level genome for the pearl oyster Pinctada fucata martensii using PacBio sequencing and Hi-C.</title>
        <authorList>
            <person name="Zheng Z."/>
        </authorList>
    </citation>
    <scope>NUCLEOTIDE SEQUENCE</scope>
    <source>
        <strain evidence="8">ZZ-2019</strain>
        <tissue evidence="8">Adductor muscle</tissue>
    </source>
</reference>
<organism evidence="8 9">
    <name type="scientific">Pinctada imbricata</name>
    <name type="common">Atlantic pearl-oyster</name>
    <name type="synonym">Pinctada martensii</name>
    <dbReference type="NCBI Taxonomy" id="66713"/>
    <lineage>
        <taxon>Eukaryota</taxon>
        <taxon>Metazoa</taxon>
        <taxon>Spiralia</taxon>
        <taxon>Lophotrochozoa</taxon>
        <taxon>Mollusca</taxon>
        <taxon>Bivalvia</taxon>
        <taxon>Autobranchia</taxon>
        <taxon>Pteriomorphia</taxon>
        <taxon>Pterioida</taxon>
        <taxon>Pterioidea</taxon>
        <taxon>Pteriidae</taxon>
        <taxon>Pinctada</taxon>
    </lineage>
</organism>
<dbReference type="SMART" id="SM00228">
    <property type="entry name" value="PDZ"/>
    <property type="match status" value="1"/>
</dbReference>
<dbReference type="Gene3D" id="2.30.42.10">
    <property type="match status" value="1"/>
</dbReference>
<evidence type="ECO:0000259" key="6">
    <source>
        <dbReference type="PROSITE" id="PS51180"/>
    </source>
</evidence>
<feature type="compositionally biased region" description="Polar residues" evidence="4">
    <location>
        <begin position="1"/>
        <end position="16"/>
    </location>
</feature>
<name>A0AA89BLA1_PINIB</name>
<dbReference type="CDD" id="cd11633">
    <property type="entry name" value="HR1_Rhophilin-1"/>
    <property type="match status" value="1"/>
</dbReference>
<dbReference type="InterPro" id="IPR038499">
    <property type="entry name" value="BRO1_sf"/>
</dbReference>
<dbReference type="EMBL" id="VSWD01000012">
    <property type="protein sequence ID" value="KAK3085289.1"/>
    <property type="molecule type" value="Genomic_DNA"/>
</dbReference>
<evidence type="ECO:0000259" key="7">
    <source>
        <dbReference type="PROSITE" id="PS51860"/>
    </source>
</evidence>
<dbReference type="CDD" id="cd06712">
    <property type="entry name" value="PDZ_rhophilin-like"/>
    <property type="match status" value="1"/>
</dbReference>
<accession>A0AA89BLA1</accession>
<dbReference type="InterPro" id="IPR047138">
    <property type="entry name" value="RHPN1_2"/>
</dbReference>
<dbReference type="Pfam" id="PF00595">
    <property type="entry name" value="PDZ"/>
    <property type="match status" value="1"/>
</dbReference>
<dbReference type="SMART" id="SM01041">
    <property type="entry name" value="BRO1"/>
    <property type="match status" value="1"/>
</dbReference>
<dbReference type="AlphaFoldDB" id="A0AA89BLA1"/>
<comment type="caution">
    <text evidence="8">The sequence shown here is derived from an EMBL/GenBank/DDBJ whole genome shotgun (WGS) entry which is preliminary data.</text>
</comment>
<feature type="domain" description="PDZ" evidence="5">
    <location>
        <begin position="515"/>
        <end position="593"/>
    </location>
</feature>
<dbReference type="InterPro" id="IPR036034">
    <property type="entry name" value="PDZ_sf"/>
</dbReference>
<sequence>MSAPQSNGHLPSGFQTRNRRKGSDPLLSTARGKLQTRRSKLNDQINRELRMRNGAENLFRATANKRLKELVAVELSFFNSNIQLLKEELSDLNSDVIVYQHENGTCTVPMIPLGLKETTECDFSVSIKDFILEHYSEEGDNYSNEIQEFSDLRQSIRTPQRTEAGVELLVEYFNQLHFLEKRFFPPDRPLGVHFHWYDSLTGVPNTQRTMGFEKGSVLFNIGALYTQIGCKQDRATHAGLQDAIMYFQLAAGTFRYLHNHFTKAPSMDMQPNTLTMLIQLMMSQAQECVYELKVFGGIKVGMVNHVKIAQEAAYVSQMYEDTQMLMSSDPVKDYIPYSWVSMALVKSQYYMAIAHDVMATAMIDPDVGSVDEGSIQFFMEALQNTNEVDNENNQLKVPRSKEERIQLGKAHLKEALICHEEALRLHDLCKQLRKIDTFLEILKKAHDRSLEKFASLEEEDDFSEVVISPRIISKSEQSVSPTAPEFKRMKVSDTFSKLGPITIFNAKNSWSAPRLVVLDRGPEQGYGFSVRGDAPVRVAEMEAGSVAETSKLKVGDFVVAVGDKDTKWAKHEEVVSLVRQCGNHLELKLVTPDTPLGSETPRSASGRSTPATPRRMQSPRESISTQSNKSNRSRLSAPWIFMRKGSKEKQDKPEKSKEFEDHDVLFQ</sequence>
<dbReference type="GO" id="GO:0007165">
    <property type="term" value="P:signal transduction"/>
    <property type="evidence" value="ECO:0007669"/>
    <property type="project" value="InterPro"/>
</dbReference>